<evidence type="ECO:0000256" key="8">
    <source>
        <dbReference type="ARBA" id="ARBA00022692"/>
    </source>
</evidence>
<organism evidence="14 15">
    <name type="scientific">Brumicola blandensis</name>
    <dbReference type="NCBI Taxonomy" id="3075611"/>
    <lineage>
        <taxon>Bacteria</taxon>
        <taxon>Pseudomonadati</taxon>
        <taxon>Pseudomonadota</taxon>
        <taxon>Gammaproteobacteria</taxon>
        <taxon>Alteromonadales</taxon>
        <taxon>Alteromonadaceae</taxon>
        <taxon>Brumicola</taxon>
    </lineage>
</organism>
<dbReference type="EMBL" id="JAVRIE010000001">
    <property type="protein sequence ID" value="MDT0581179.1"/>
    <property type="molecule type" value="Genomic_DNA"/>
</dbReference>
<comment type="similarity">
    <text evidence="3 12">Belongs to the binding-protein-dependent transport system permease family. CysTW subfamily.</text>
</comment>
<reference evidence="14 15" key="1">
    <citation type="submission" date="2023-09" db="EMBL/GenBank/DDBJ databases">
        <authorList>
            <person name="Rey-Velasco X."/>
        </authorList>
    </citation>
    <scope>NUCLEOTIDE SEQUENCE [LARGE SCALE GENOMIC DNA]</scope>
    <source>
        <strain evidence="14 15">W409</strain>
    </source>
</reference>
<comment type="caution">
    <text evidence="12">Lacks conserved residue(s) required for the propagation of feature annotation.</text>
</comment>
<evidence type="ECO:0000256" key="11">
    <source>
        <dbReference type="RuleBase" id="RU363032"/>
    </source>
</evidence>
<evidence type="ECO:0000256" key="2">
    <source>
        <dbReference type="ARBA" id="ARBA00004429"/>
    </source>
</evidence>
<keyword evidence="7 12" id="KW-0997">Cell inner membrane</keyword>
<evidence type="ECO:0000256" key="5">
    <source>
        <dbReference type="ARBA" id="ARBA00022475"/>
    </source>
</evidence>
<gene>
    <name evidence="14" type="primary">modB</name>
    <name evidence="14" type="ORF">RM544_01390</name>
</gene>
<comment type="subcellular location">
    <subcellularLocation>
        <location evidence="2 12">Cell inner membrane</location>
        <topology evidence="2 12">Multi-pass membrane protein</topology>
    </subcellularLocation>
    <subcellularLocation>
        <location evidence="11">Cell membrane</location>
        <topology evidence="11">Multi-pass membrane protein</topology>
    </subcellularLocation>
</comment>
<protein>
    <recommendedName>
        <fullName evidence="12">Molybdenum transport system permease</fullName>
    </recommendedName>
</protein>
<evidence type="ECO:0000256" key="12">
    <source>
        <dbReference type="RuleBase" id="RU365097"/>
    </source>
</evidence>
<feature type="domain" description="ABC transmembrane type-1" evidence="13">
    <location>
        <begin position="9"/>
        <end position="214"/>
    </location>
</feature>
<dbReference type="Pfam" id="PF00528">
    <property type="entry name" value="BPD_transp_1"/>
    <property type="match status" value="1"/>
</dbReference>
<dbReference type="NCBIfam" id="TIGR02141">
    <property type="entry name" value="modB_ABC"/>
    <property type="match status" value="1"/>
</dbReference>
<dbReference type="Gene3D" id="1.10.3720.10">
    <property type="entry name" value="MetI-like"/>
    <property type="match status" value="1"/>
</dbReference>
<keyword evidence="8 11" id="KW-0812">Transmembrane</keyword>
<evidence type="ECO:0000256" key="6">
    <source>
        <dbReference type="ARBA" id="ARBA00022505"/>
    </source>
</evidence>
<keyword evidence="10 11" id="KW-0472">Membrane</keyword>
<comment type="caution">
    <text evidence="14">The sequence shown here is derived from an EMBL/GenBank/DDBJ whole genome shotgun (WGS) entry which is preliminary data.</text>
</comment>
<name>A0AAW8QXD5_9ALTE</name>
<dbReference type="PANTHER" id="PTHR30183">
    <property type="entry name" value="MOLYBDENUM TRANSPORT SYSTEM PERMEASE PROTEIN MODB"/>
    <property type="match status" value="1"/>
</dbReference>
<keyword evidence="6 12" id="KW-0500">Molybdenum</keyword>
<dbReference type="CDD" id="cd06261">
    <property type="entry name" value="TM_PBP2"/>
    <property type="match status" value="1"/>
</dbReference>
<dbReference type="AlphaFoldDB" id="A0AAW8QXD5"/>
<proteinExistence type="inferred from homology"/>
<dbReference type="InterPro" id="IPR035906">
    <property type="entry name" value="MetI-like_sf"/>
</dbReference>
<evidence type="ECO:0000313" key="15">
    <source>
        <dbReference type="Proteomes" id="UP001249020"/>
    </source>
</evidence>
<keyword evidence="4 11" id="KW-0813">Transport</keyword>
<evidence type="ECO:0000256" key="7">
    <source>
        <dbReference type="ARBA" id="ARBA00022519"/>
    </source>
</evidence>
<evidence type="ECO:0000256" key="9">
    <source>
        <dbReference type="ARBA" id="ARBA00022989"/>
    </source>
</evidence>
<sequence length="229" mass="24567">MSTSDIDAIVLTLKLATTVTVILLLISTPLAMWLASTRSWLKGPVSAIVALPLILPPTVLGFYLLIAMGPNGPLGEFTQSIGLGLLPFTFWGLVIASLFYSLPFVVQPIQNAIEAIGEKPLEAASTLHCSPADRFFHVILPLAKPGFITASVLGFAHTVGEFGIVLMIGGNIPQETKVVSIQIYDYVEALEYTGAHALSGIMVLFSFLVLLTLYTFQSRGKASKFSLGR</sequence>
<evidence type="ECO:0000256" key="4">
    <source>
        <dbReference type="ARBA" id="ARBA00022448"/>
    </source>
</evidence>
<feature type="transmembrane region" description="Helical" evidence="11">
    <location>
        <begin position="81"/>
        <end position="102"/>
    </location>
</feature>
<comment type="function">
    <text evidence="1 12">Part of the binding-protein-dependent transport system for molybdenum; probably responsible for the translocation of the substrate across the membrane.</text>
</comment>
<dbReference type="Proteomes" id="UP001249020">
    <property type="component" value="Unassembled WGS sequence"/>
</dbReference>
<dbReference type="FunFam" id="1.10.3720.10:FF:000054">
    <property type="entry name" value="Molybdenum transport system permease"/>
    <property type="match status" value="1"/>
</dbReference>
<feature type="transmembrane region" description="Helical" evidence="11">
    <location>
        <begin position="195"/>
        <end position="216"/>
    </location>
</feature>
<evidence type="ECO:0000256" key="3">
    <source>
        <dbReference type="ARBA" id="ARBA00007069"/>
    </source>
</evidence>
<dbReference type="GO" id="GO:0005886">
    <property type="term" value="C:plasma membrane"/>
    <property type="evidence" value="ECO:0007669"/>
    <property type="project" value="UniProtKB-SubCell"/>
</dbReference>
<dbReference type="PROSITE" id="PS50928">
    <property type="entry name" value="ABC_TM1"/>
    <property type="match status" value="1"/>
</dbReference>
<dbReference type="PANTHER" id="PTHR30183:SF8">
    <property type="entry name" value="MOLYBDENUM TRANSPORT SYSTEM PERMEASE"/>
    <property type="match status" value="1"/>
</dbReference>
<dbReference type="GO" id="GO:0015098">
    <property type="term" value="F:molybdate ion transmembrane transporter activity"/>
    <property type="evidence" value="ECO:0007669"/>
    <property type="project" value="UniProtKB-UniRule"/>
</dbReference>
<keyword evidence="5" id="KW-1003">Cell membrane</keyword>
<evidence type="ECO:0000259" key="13">
    <source>
        <dbReference type="PROSITE" id="PS50928"/>
    </source>
</evidence>
<dbReference type="SUPFAM" id="SSF161098">
    <property type="entry name" value="MetI-like"/>
    <property type="match status" value="1"/>
</dbReference>
<dbReference type="InterPro" id="IPR000515">
    <property type="entry name" value="MetI-like"/>
</dbReference>
<evidence type="ECO:0000256" key="1">
    <source>
        <dbReference type="ARBA" id="ARBA00002949"/>
    </source>
</evidence>
<dbReference type="InterPro" id="IPR011867">
    <property type="entry name" value="ModB_ABC"/>
</dbReference>
<keyword evidence="9 11" id="KW-1133">Transmembrane helix</keyword>
<evidence type="ECO:0000313" key="14">
    <source>
        <dbReference type="EMBL" id="MDT0581179.1"/>
    </source>
</evidence>
<keyword evidence="15" id="KW-1185">Reference proteome</keyword>
<feature type="transmembrane region" description="Helical" evidence="11">
    <location>
        <begin position="12"/>
        <end position="35"/>
    </location>
</feature>
<accession>A0AAW8QXD5</accession>
<feature type="transmembrane region" description="Helical" evidence="11">
    <location>
        <begin position="47"/>
        <end position="69"/>
    </location>
</feature>
<evidence type="ECO:0000256" key="10">
    <source>
        <dbReference type="ARBA" id="ARBA00023136"/>
    </source>
</evidence>